<comment type="caution">
    <text evidence="1">The sequence shown here is derived from an EMBL/GenBank/DDBJ whole genome shotgun (WGS) entry which is preliminary data.</text>
</comment>
<proteinExistence type="predicted"/>
<evidence type="ECO:0000313" key="2">
    <source>
        <dbReference type="Proteomes" id="UP000322876"/>
    </source>
</evidence>
<dbReference type="AlphaFoldDB" id="A0A5A8F264"/>
<name>A0A5A8F264_9BACT</name>
<keyword evidence="2" id="KW-1185">Reference proteome</keyword>
<organism evidence="1 2">
    <name type="scientific">Deferribacter autotrophicus</name>
    <dbReference type="NCBI Taxonomy" id="500465"/>
    <lineage>
        <taxon>Bacteria</taxon>
        <taxon>Pseudomonadati</taxon>
        <taxon>Deferribacterota</taxon>
        <taxon>Deferribacteres</taxon>
        <taxon>Deferribacterales</taxon>
        <taxon>Deferribacteraceae</taxon>
        <taxon>Deferribacter</taxon>
    </lineage>
</organism>
<sequence length="64" mass="7409">MIIQVKDKNYKKSIRKHAGCRNFTCQECGIEFDYMEVAINRFFCPVCGAYMDICNGCGKCGRWN</sequence>
<reference evidence="1 2" key="1">
    <citation type="submission" date="2019-06" db="EMBL/GenBank/DDBJ databases">
        <title>Genomic insights into carbon and energy metabolism of Deferribacter autotrophicus revealed new metabolic traits in the phylum Deferribacteres.</title>
        <authorList>
            <person name="Slobodkin A.I."/>
            <person name="Slobodkina G.B."/>
            <person name="Allioux M."/>
            <person name="Alain K."/>
            <person name="Jebbar M."/>
            <person name="Shadrin V."/>
            <person name="Kublanov I.V."/>
            <person name="Toshchakov S.V."/>
            <person name="Bonch-Osmolovskaya E.A."/>
        </authorList>
    </citation>
    <scope>NUCLEOTIDE SEQUENCE [LARGE SCALE GENOMIC DNA]</scope>
    <source>
        <strain evidence="1 2">SL50</strain>
    </source>
</reference>
<evidence type="ECO:0000313" key="1">
    <source>
        <dbReference type="EMBL" id="KAA0257515.1"/>
    </source>
</evidence>
<gene>
    <name evidence="1" type="ORF">FHQ18_09235</name>
</gene>
<protein>
    <submittedName>
        <fullName evidence="1">Uncharacterized protein</fullName>
    </submittedName>
</protein>
<accession>A0A5A8F264</accession>
<dbReference type="RefSeq" id="WP_149266896.1">
    <property type="nucleotide sequence ID" value="NZ_VFJB01000007.1"/>
</dbReference>
<dbReference type="EMBL" id="VFJB01000007">
    <property type="protein sequence ID" value="KAA0257515.1"/>
    <property type="molecule type" value="Genomic_DNA"/>
</dbReference>
<dbReference type="Proteomes" id="UP000322876">
    <property type="component" value="Unassembled WGS sequence"/>
</dbReference>